<dbReference type="Ensembl" id="ENSMODT00000086803.1">
    <property type="protein sequence ID" value="ENSMODP00000058020.1"/>
    <property type="gene ID" value="ENSMODG00000042246.1"/>
</dbReference>
<evidence type="ECO:0000256" key="3">
    <source>
        <dbReference type="ARBA" id="ARBA00022679"/>
    </source>
</evidence>
<dbReference type="GO" id="GO:0016765">
    <property type="term" value="F:transferase activity, transferring alkyl or aryl (other than methyl) groups"/>
    <property type="evidence" value="ECO:0007669"/>
    <property type="project" value="InterPro"/>
</dbReference>
<dbReference type="SUPFAM" id="SSF48576">
    <property type="entry name" value="Terpenoid synthases"/>
    <property type="match status" value="1"/>
</dbReference>
<dbReference type="STRING" id="13616.ENSMODP00000058020"/>
<evidence type="ECO:0000256" key="6">
    <source>
        <dbReference type="ARBA" id="ARBA00032380"/>
    </source>
</evidence>
<proteinExistence type="predicted"/>
<keyword evidence="11" id="KW-1185">Reference proteome</keyword>
<protein>
    <recommendedName>
        <fullName evidence="9">(2E,6E)-farnesyl diphosphate synthase</fullName>
    </recommendedName>
    <alternativeName>
        <fullName evidence="8">Dimethylallyltranstransferase</fullName>
    </alternativeName>
    <alternativeName>
        <fullName evidence="7">Farnesyl diphosphate synthase</fullName>
    </alternativeName>
    <alternativeName>
        <fullName evidence="6">Geranyltranstransferase</fullName>
    </alternativeName>
</protein>
<dbReference type="InterPro" id="IPR008949">
    <property type="entry name" value="Isoprenoid_synthase_dom_sf"/>
</dbReference>
<dbReference type="Bgee" id="ENSMODG00000042246">
    <property type="expression patterns" value="Expressed in extraembryonic membrane and 18 other cell types or tissues"/>
</dbReference>
<dbReference type="InterPro" id="IPR039702">
    <property type="entry name" value="FPS1-like"/>
</dbReference>
<evidence type="ECO:0000313" key="11">
    <source>
        <dbReference type="Proteomes" id="UP000002280"/>
    </source>
</evidence>
<keyword evidence="4" id="KW-0479">Metal-binding</keyword>
<evidence type="ECO:0000256" key="9">
    <source>
        <dbReference type="ARBA" id="ARBA00032873"/>
    </source>
</evidence>
<dbReference type="PANTHER" id="PTHR11525:SF0">
    <property type="entry name" value="FARNESYL PYROPHOSPHATE SYNTHASE"/>
    <property type="match status" value="1"/>
</dbReference>
<comment type="pathway">
    <text evidence="2">Isoprenoid biosynthesis; farnesyl diphosphate biosynthesis; farnesyl diphosphate from geranyl diphosphate and isopentenyl diphosphate: step 1/1.</text>
</comment>
<reference evidence="10" key="3">
    <citation type="submission" date="2025-09" db="UniProtKB">
        <authorList>
            <consortium name="Ensembl"/>
        </authorList>
    </citation>
    <scope>IDENTIFICATION</scope>
</reference>
<sequence>MPRTHWPLVPGPILIRGGTANQRSHHEAKLLINRTGATPLTGLWNSGSCSPPAASGVESGEKRKLLTPGSCASLRTLFTTPFPLRSKSPVELRLCLHLGIRMNGDQKSIFAQEKQDFVQYFSQIVKILTEEWTGHPEVEDAIARLKKVLEYNALGGKYNRGLSVLMAFRELVEPRKQDADSLQRARAVGWCVELVSFRG</sequence>
<dbReference type="GO" id="GO:0046872">
    <property type="term" value="F:metal ion binding"/>
    <property type="evidence" value="ECO:0007669"/>
    <property type="project" value="UniProtKB-KW"/>
</dbReference>
<dbReference type="AlphaFoldDB" id="A0A5F8HEU5"/>
<accession>A0A5F8HEU5</accession>
<evidence type="ECO:0000256" key="8">
    <source>
        <dbReference type="ARBA" id="ARBA00032448"/>
    </source>
</evidence>
<dbReference type="GO" id="GO:0008299">
    <property type="term" value="P:isoprenoid biosynthetic process"/>
    <property type="evidence" value="ECO:0007669"/>
    <property type="project" value="InterPro"/>
</dbReference>
<evidence type="ECO:0000256" key="4">
    <source>
        <dbReference type="ARBA" id="ARBA00022723"/>
    </source>
</evidence>
<evidence type="ECO:0000256" key="1">
    <source>
        <dbReference type="ARBA" id="ARBA00004932"/>
    </source>
</evidence>
<evidence type="ECO:0000256" key="7">
    <source>
        <dbReference type="ARBA" id="ARBA00032424"/>
    </source>
</evidence>
<reference evidence="10" key="2">
    <citation type="submission" date="2025-08" db="UniProtKB">
        <authorList>
            <consortium name="Ensembl"/>
        </authorList>
    </citation>
    <scope>IDENTIFICATION</scope>
</reference>
<organism evidence="10 11">
    <name type="scientific">Monodelphis domestica</name>
    <name type="common">Gray short-tailed opossum</name>
    <dbReference type="NCBI Taxonomy" id="13616"/>
    <lineage>
        <taxon>Eukaryota</taxon>
        <taxon>Metazoa</taxon>
        <taxon>Chordata</taxon>
        <taxon>Craniata</taxon>
        <taxon>Vertebrata</taxon>
        <taxon>Euteleostomi</taxon>
        <taxon>Mammalia</taxon>
        <taxon>Metatheria</taxon>
        <taxon>Didelphimorphia</taxon>
        <taxon>Didelphidae</taxon>
        <taxon>Monodelphis</taxon>
    </lineage>
</organism>
<keyword evidence="5" id="KW-0460">Magnesium</keyword>
<name>A0A5F8HEU5_MONDO</name>
<dbReference type="Proteomes" id="UP000002280">
    <property type="component" value="Chromosome 2"/>
</dbReference>
<comment type="pathway">
    <text evidence="1">Isoprenoid biosynthesis; geranyl diphosphate biosynthesis; geranyl diphosphate from dimethylallyl diphosphate and isopentenyl diphosphate: step 1/1.</text>
</comment>
<reference evidence="10 11" key="1">
    <citation type="journal article" date="2007" name="Nature">
        <title>Genome of the marsupial Monodelphis domestica reveals innovation in non-coding sequences.</title>
        <authorList>
            <person name="Mikkelsen T.S."/>
            <person name="Wakefield M.J."/>
            <person name="Aken B."/>
            <person name="Amemiya C.T."/>
            <person name="Chang J.L."/>
            <person name="Duke S."/>
            <person name="Garber M."/>
            <person name="Gentles A.J."/>
            <person name="Goodstadt L."/>
            <person name="Heger A."/>
            <person name="Jurka J."/>
            <person name="Kamal M."/>
            <person name="Mauceli E."/>
            <person name="Searle S.M."/>
            <person name="Sharpe T."/>
            <person name="Baker M.L."/>
            <person name="Batzer M.A."/>
            <person name="Benos P.V."/>
            <person name="Belov K."/>
            <person name="Clamp M."/>
            <person name="Cook A."/>
            <person name="Cuff J."/>
            <person name="Das R."/>
            <person name="Davidow L."/>
            <person name="Deakin J.E."/>
            <person name="Fazzari M.J."/>
            <person name="Glass J.L."/>
            <person name="Grabherr M."/>
            <person name="Greally J.M."/>
            <person name="Gu W."/>
            <person name="Hore T.A."/>
            <person name="Huttley G.A."/>
            <person name="Kleber M."/>
            <person name="Jirtle R.L."/>
            <person name="Koina E."/>
            <person name="Lee J.T."/>
            <person name="Mahony S."/>
            <person name="Marra M.A."/>
            <person name="Miller R.D."/>
            <person name="Nicholls R.D."/>
            <person name="Oda M."/>
            <person name="Papenfuss A.T."/>
            <person name="Parra Z.E."/>
            <person name="Pollock D.D."/>
            <person name="Ray D.A."/>
            <person name="Schein J.E."/>
            <person name="Speed T.P."/>
            <person name="Thompson K."/>
            <person name="VandeBerg J.L."/>
            <person name="Wade C.M."/>
            <person name="Walker J.A."/>
            <person name="Waters P.D."/>
            <person name="Webber C."/>
            <person name="Weidman J.R."/>
            <person name="Xie X."/>
            <person name="Zody M.C."/>
            <person name="Baldwin J."/>
            <person name="Abdouelleil A."/>
            <person name="Abdulkadir J."/>
            <person name="Abebe A."/>
            <person name="Abera B."/>
            <person name="Abreu J."/>
            <person name="Acer S.C."/>
            <person name="Aftuck L."/>
            <person name="Alexander A."/>
            <person name="An P."/>
            <person name="Anderson E."/>
            <person name="Anderson S."/>
            <person name="Arachi H."/>
            <person name="Azer M."/>
            <person name="Bachantsang P."/>
            <person name="Barry A."/>
            <person name="Bayul T."/>
            <person name="Berlin A."/>
            <person name="Bessette D."/>
            <person name="Bloom T."/>
            <person name="Bloom T."/>
            <person name="Boguslavskiy L."/>
            <person name="Bonnet C."/>
            <person name="Boukhgalter B."/>
            <person name="Bourzgui I."/>
            <person name="Brown A."/>
            <person name="Cahill P."/>
            <person name="Channer S."/>
            <person name="Cheshatsang Y."/>
            <person name="Chuda L."/>
            <person name="Citroen M."/>
            <person name="Collymore A."/>
            <person name="Cooke P."/>
            <person name="Costello M."/>
            <person name="D'Aco K."/>
            <person name="Daza R."/>
            <person name="De Haan G."/>
            <person name="DeGray S."/>
            <person name="DeMaso C."/>
            <person name="Dhargay N."/>
            <person name="Dooley K."/>
            <person name="Dooley E."/>
            <person name="Doricent M."/>
            <person name="Dorje P."/>
            <person name="Dorjee K."/>
            <person name="Dupes A."/>
            <person name="Elong R."/>
            <person name="Falk J."/>
            <person name="Farina A."/>
            <person name="Faro S."/>
            <person name="Ferguson D."/>
            <person name="Fisher S."/>
            <person name="Foley C.D."/>
            <person name="Franke A."/>
            <person name="Friedrich D."/>
            <person name="Gadbois L."/>
            <person name="Gearin G."/>
            <person name="Gearin C.R."/>
            <person name="Giannoukos G."/>
            <person name="Goode T."/>
            <person name="Graham J."/>
            <person name="Grandbois E."/>
            <person name="Grewal S."/>
            <person name="Gyaltsen K."/>
            <person name="Hafez N."/>
            <person name="Hagos B."/>
            <person name="Hall J."/>
            <person name="Henson C."/>
            <person name="Hollinger A."/>
            <person name="Honan T."/>
            <person name="Huard M.D."/>
            <person name="Hughes L."/>
            <person name="Hurhula B."/>
            <person name="Husby M.E."/>
            <person name="Kamat A."/>
            <person name="Kanga B."/>
            <person name="Kashin S."/>
            <person name="Khazanovich D."/>
            <person name="Kisner P."/>
            <person name="Lance K."/>
            <person name="Lara M."/>
            <person name="Lee W."/>
            <person name="Lennon N."/>
            <person name="Letendre F."/>
            <person name="LeVine R."/>
            <person name="Lipovsky A."/>
            <person name="Liu X."/>
            <person name="Liu J."/>
            <person name="Liu S."/>
            <person name="Lokyitsang T."/>
            <person name="Lokyitsang Y."/>
            <person name="Lubonja R."/>
            <person name="Lui A."/>
            <person name="MacDonald P."/>
            <person name="Magnisalis V."/>
            <person name="Maru K."/>
            <person name="Matthews C."/>
            <person name="McCusker W."/>
            <person name="McDonough S."/>
            <person name="Mehta T."/>
            <person name="Meldrim J."/>
            <person name="Meneus L."/>
            <person name="Mihai O."/>
            <person name="Mihalev A."/>
            <person name="Mihova T."/>
            <person name="Mittelman R."/>
            <person name="Mlenga V."/>
            <person name="Montmayeur A."/>
            <person name="Mulrain L."/>
            <person name="Navidi A."/>
            <person name="Naylor J."/>
            <person name="Negash T."/>
            <person name="Nguyen T."/>
            <person name="Nguyen N."/>
            <person name="Nicol R."/>
            <person name="Norbu C."/>
            <person name="Norbu N."/>
            <person name="Novod N."/>
            <person name="O'Neill B."/>
            <person name="Osman S."/>
            <person name="Markiewicz E."/>
            <person name="Oyono O.L."/>
            <person name="Patti C."/>
            <person name="Phunkhang P."/>
            <person name="Pierre F."/>
            <person name="Priest M."/>
            <person name="Raghuraman S."/>
            <person name="Rege F."/>
            <person name="Reyes R."/>
            <person name="Rise C."/>
            <person name="Rogov P."/>
            <person name="Ross K."/>
            <person name="Ryan E."/>
            <person name="Settipalli S."/>
            <person name="Shea T."/>
            <person name="Sherpa N."/>
            <person name="Shi L."/>
            <person name="Shih D."/>
            <person name="Sparrow T."/>
            <person name="Spaulding J."/>
            <person name="Stalker J."/>
            <person name="Stange-Thomann N."/>
            <person name="Stavropoulos S."/>
            <person name="Stone C."/>
            <person name="Strader C."/>
            <person name="Tesfaye S."/>
            <person name="Thomson T."/>
            <person name="Thoulutsang Y."/>
            <person name="Thoulutsang D."/>
            <person name="Topham K."/>
            <person name="Topping I."/>
            <person name="Tsamla T."/>
            <person name="Vassiliev H."/>
            <person name="Vo A."/>
            <person name="Wangchuk T."/>
            <person name="Wangdi T."/>
            <person name="Weiand M."/>
            <person name="Wilkinson J."/>
            <person name="Wilson A."/>
            <person name="Yadav S."/>
            <person name="Young G."/>
            <person name="Yu Q."/>
            <person name="Zembek L."/>
            <person name="Zhong D."/>
            <person name="Zimmer A."/>
            <person name="Zwirko Z."/>
            <person name="Jaffe D.B."/>
            <person name="Alvarez P."/>
            <person name="Brockman W."/>
            <person name="Butler J."/>
            <person name="Chin C."/>
            <person name="Gnerre S."/>
            <person name="MacCallum I."/>
            <person name="Graves J.A."/>
            <person name="Ponting C.P."/>
            <person name="Breen M."/>
            <person name="Samollow P.B."/>
            <person name="Lander E.S."/>
            <person name="Lindblad-Toh K."/>
        </authorList>
    </citation>
    <scope>NUCLEOTIDE SEQUENCE [LARGE SCALE GENOMIC DNA]</scope>
</reference>
<dbReference type="PANTHER" id="PTHR11525">
    <property type="entry name" value="FARNESYL-PYROPHOSPHATE SYNTHETASE"/>
    <property type="match status" value="1"/>
</dbReference>
<dbReference type="GeneTree" id="ENSGT00900000141074"/>
<evidence type="ECO:0000256" key="5">
    <source>
        <dbReference type="ARBA" id="ARBA00022842"/>
    </source>
</evidence>
<evidence type="ECO:0000313" key="10">
    <source>
        <dbReference type="Ensembl" id="ENSMODP00000058020.1"/>
    </source>
</evidence>
<dbReference type="InParanoid" id="A0A5F8HEU5"/>
<evidence type="ECO:0000256" key="2">
    <source>
        <dbReference type="ARBA" id="ARBA00005035"/>
    </source>
</evidence>
<dbReference type="Gene3D" id="1.10.600.10">
    <property type="entry name" value="Farnesyl Diphosphate Synthase"/>
    <property type="match status" value="1"/>
</dbReference>
<keyword evidence="3" id="KW-0808">Transferase</keyword>